<comment type="subcellular location">
    <subcellularLocation>
        <location evidence="1">Cell membrane</location>
        <topology evidence="1">Multi-pass membrane protein</topology>
    </subcellularLocation>
</comment>
<dbReference type="InterPro" id="IPR006153">
    <property type="entry name" value="Cation/H_exchanger_TM"/>
</dbReference>
<evidence type="ECO:0000259" key="9">
    <source>
        <dbReference type="Pfam" id="PF00999"/>
    </source>
</evidence>
<feature type="transmembrane region" description="Helical" evidence="8">
    <location>
        <begin position="32"/>
        <end position="48"/>
    </location>
</feature>
<proteinExistence type="predicted"/>
<evidence type="ECO:0000313" key="10">
    <source>
        <dbReference type="EMBL" id="SOD90712.1"/>
    </source>
</evidence>
<evidence type="ECO:0000256" key="2">
    <source>
        <dbReference type="ARBA" id="ARBA00022448"/>
    </source>
</evidence>
<sequence length="426" mass="45491">MIVDPYVALLGGLGLLVLLVAWVPLVTRELPLSLPLVCIALGAVVFALPEGGSALHPADWLTPTERMTELVVLIALTGCGLRIDERPGVRRWSSTWWLLSVTMPLCIAAGYGVGTLLLGLPPATAMLLGAVLAPTDPVLAADVQVGPPRSGPGGDVRFALTSEAGLNDGLAFPFTWLAIGLALNGSTGGPWTWDWLLVDVVWQLAAGAGIGYGVGRLLGWLVFGRDDRVVLSATRDGFVAVGVTFISYAAAELAHGYGFIAVFAAAVVLRRAERTHEGDYVVHLHHFIEQIERLLMMVLLVLFGGSLVGGLLDALTWPGAVGALLMVFLVRPLTGLLALLPTRQHRREAAVTAFFGIRGVGSFYYLAFAAGHAAFPELKAVWSVVGFTVLVSVVVHGIASTPVMRWLDRTLYQPETERRQAVRQTE</sequence>
<reference evidence="10 11" key="1">
    <citation type="submission" date="2017-09" db="EMBL/GenBank/DDBJ databases">
        <authorList>
            <person name="Ehlers B."/>
            <person name="Leendertz F.H."/>
        </authorList>
    </citation>
    <scope>NUCLEOTIDE SEQUENCE [LARGE SCALE GENOMIC DNA]</scope>
    <source>
        <strain evidence="10 11">USBA 140</strain>
    </source>
</reference>
<keyword evidence="7 8" id="KW-0472">Membrane</keyword>
<feature type="transmembrane region" description="Helical" evidence="8">
    <location>
        <begin position="294"/>
        <end position="312"/>
    </location>
</feature>
<feature type="transmembrane region" description="Helical" evidence="8">
    <location>
        <begin position="96"/>
        <end position="118"/>
    </location>
</feature>
<evidence type="ECO:0000256" key="3">
    <source>
        <dbReference type="ARBA" id="ARBA00022449"/>
    </source>
</evidence>
<dbReference type="OrthoDB" id="9810860at2"/>
<keyword evidence="6" id="KW-0406">Ion transport</keyword>
<evidence type="ECO:0000313" key="11">
    <source>
        <dbReference type="Proteomes" id="UP000219621"/>
    </source>
</evidence>
<dbReference type="Pfam" id="PF00999">
    <property type="entry name" value="Na_H_Exchanger"/>
    <property type="match status" value="1"/>
</dbReference>
<evidence type="ECO:0000256" key="8">
    <source>
        <dbReference type="SAM" id="Phobius"/>
    </source>
</evidence>
<keyword evidence="4 8" id="KW-0812">Transmembrane</keyword>
<dbReference type="AlphaFoldDB" id="A0A286G5G5"/>
<feature type="transmembrane region" description="Helical" evidence="8">
    <location>
        <begin position="6"/>
        <end position="25"/>
    </location>
</feature>
<dbReference type="PANTHER" id="PTHR32507">
    <property type="entry name" value="NA(+)/H(+) ANTIPORTER 1"/>
    <property type="match status" value="1"/>
</dbReference>
<gene>
    <name evidence="10" type="ORF">SAMN05421508_101634</name>
</gene>
<feature type="domain" description="Cation/H+ exchanger transmembrane" evidence="9">
    <location>
        <begin position="17"/>
        <end position="406"/>
    </location>
</feature>
<evidence type="ECO:0000256" key="4">
    <source>
        <dbReference type="ARBA" id="ARBA00022692"/>
    </source>
</evidence>
<dbReference type="GO" id="GO:0005886">
    <property type="term" value="C:plasma membrane"/>
    <property type="evidence" value="ECO:0007669"/>
    <property type="project" value="UniProtKB-SubCell"/>
</dbReference>
<protein>
    <submittedName>
        <fullName evidence="10">Sodium/proton antiporter, CPA1 family</fullName>
    </submittedName>
</protein>
<evidence type="ECO:0000256" key="7">
    <source>
        <dbReference type="ARBA" id="ARBA00023136"/>
    </source>
</evidence>
<accession>A0A286G5G5</accession>
<feature type="transmembrane region" description="Helical" evidence="8">
    <location>
        <begin position="230"/>
        <end position="250"/>
    </location>
</feature>
<keyword evidence="11" id="KW-1185">Reference proteome</keyword>
<name>A0A286G5G5_9PROT</name>
<dbReference type="RefSeq" id="WP_097277504.1">
    <property type="nucleotide sequence ID" value="NZ_OCNJ01000001.1"/>
</dbReference>
<dbReference type="Proteomes" id="UP000219621">
    <property type="component" value="Unassembled WGS sequence"/>
</dbReference>
<keyword evidence="3" id="KW-0050">Antiport</keyword>
<evidence type="ECO:0000256" key="6">
    <source>
        <dbReference type="ARBA" id="ARBA00023065"/>
    </source>
</evidence>
<dbReference type="GO" id="GO:1902600">
    <property type="term" value="P:proton transmembrane transport"/>
    <property type="evidence" value="ECO:0007669"/>
    <property type="project" value="InterPro"/>
</dbReference>
<organism evidence="10 11">
    <name type="scientific">Caenispirillum bisanense</name>
    <dbReference type="NCBI Taxonomy" id="414052"/>
    <lineage>
        <taxon>Bacteria</taxon>
        <taxon>Pseudomonadati</taxon>
        <taxon>Pseudomonadota</taxon>
        <taxon>Alphaproteobacteria</taxon>
        <taxon>Rhodospirillales</taxon>
        <taxon>Novispirillaceae</taxon>
        <taxon>Caenispirillum</taxon>
    </lineage>
</organism>
<feature type="transmembrane region" description="Helical" evidence="8">
    <location>
        <begin position="200"/>
        <end position="223"/>
    </location>
</feature>
<evidence type="ECO:0000256" key="5">
    <source>
        <dbReference type="ARBA" id="ARBA00022989"/>
    </source>
</evidence>
<dbReference type="PANTHER" id="PTHR32507:SF8">
    <property type="entry name" value="CNH1P"/>
    <property type="match status" value="1"/>
</dbReference>
<feature type="transmembrane region" description="Helical" evidence="8">
    <location>
        <begin position="318"/>
        <end position="340"/>
    </location>
</feature>
<feature type="transmembrane region" description="Helical" evidence="8">
    <location>
        <begin position="380"/>
        <end position="399"/>
    </location>
</feature>
<evidence type="ECO:0000256" key="1">
    <source>
        <dbReference type="ARBA" id="ARBA00004651"/>
    </source>
</evidence>
<keyword evidence="5 8" id="KW-1133">Transmembrane helix</keyword>
<dbReference type="GO" id="GO:0015297">
    <property type="term" value="F:antiporter activity"/>
    <property type="evidence" value="ECO:0007669"/>
    <property type="project" value="UniProtKB-KW"/>
</dbReference>
<dbReference type="EMBL" id="OCNJ01000001">
    <property type="protein sequence ID" value="SOD90712.1"/>
    <property type="molecule type" value="Genomic_DNA"/>
</dbReference>
<keyword evidence="2" id="KW-0813">Transport</keyword>
<feature type="transmembrane region" description="Helical" evidence="8">
    <location>
        <begin position="352"/>
        <end position="374"/>
    </location>
</feature>